<keyword evidence="4" id="KW-0732">Signal</keyword>
<dbReference type="Pfam" id="PF00688">
    <property type="entry name" value="TGFb_propeptide"/>
    <property type="match status" value="1"/>
</dbReference>
<evidence type="ECO:0000256" key="7">
    <source>
        <dbReference type="ARBA" id="ARBA00023180"/>
    </source>
</evidence>
<evidence type="ECO:0000256" key="1">
    <source>
        <dbReference type="ARBA" id="ARBA00004613"/>
    </source>
</evidence>
<evidence type="ECO:0000259" key="9">
    <source>
        <dbReference type="PROSITE" id="PS51362"/>
    </source>
</evidence>
<dbReference type="GO" id="GO:0005125">
    <property type="term" value="F:cytokine activity"/>
    <property type="evidence" value="ECO:0007669"/>
    <property type="project" value="TreeGrafter"/>
</dbReference>
<comment type="subcellular location">
    <subcellularLocation>
        <location evidence="1">Secreted</location>
    </subcellularLocation>
</comment>
<evidence type="ECO:0000313" key="10">
    <source>
        <dbReference type="EMBL" id="CAG9858101.1"/>
    </source>
</evidence>
<keyword evidence="3" id="KW-0964">Secreted</keyword>
<dbReference type="GO" id="GO:0008083">
    <property type="term" value="F:growth factor activity"/>
    <property type="evidence" value="ECO:0007669"/>
    <property type="project" value="UniProtKB-KW"/>
</dbReference>
<dbReference type="PANTHER" id="PTHR11848:SF307">
    <property type="entry name" value="BONE MORPHOGENETIC PROTEIN 10"/>
    <property type="match status" value="1"/>
</dbReference>
<dbReference type="PROSITE" id="PS51362">
    <property type="entry name" value="TGF_BETA_2"/>
    <property type="match status" value="1"/>
</dbReference>
<dbReference type="InterPro" id="IPR001111">
    <property type="entry name" value="TGF-b_propeptide"/>
</dbReference>
<evidence type="ECO:0000256" key="8">
    <source>
        <dbReference type="RuleBase" id="RU000354"/>
    </source>
</evidence>
<dbReference type="EMBL" id="OU900108">
    <property type="protein sequence ID" value="CAG9858101.1"/>
    <property type="molecule type" value="Genomic_DNA"/>
</dbReference>
<comment type="similarity">
    <text evidence="2 8">Belongs to the TGF-beta family.</text>
</comment>
<protein>
    <recommendedName>
        <fullName evidence="9">TGF-beta family profile domain-containing protein</fullName>
    </recommendedName>
</protein>
<name>A0A9N9TM08_PHYSR</name>
<dbReference type="InterPro" id="IPR017948">
    <property type="entry name" value="TGFb_CS"/>
</dbReference>
<dbReference type="Gene3D" id="2.60.120.970">
    <property type="match status" value="1"/>
</dbReference>
<gene>
    <name evidence="10" type="ORF">PHYEVI_LOCUS4492</name>
</gene>
<keyword evidence="6" id="KW-1015">Disulfide bond</keyword>
<feature type="domain" description="TGF-beta family profile" evidence="9">
    <location>
        <begin position="300"/>
        <end position="417"/>
    </location>
</feature>
<dbReference type="PANTHER" id="PTHR11848">
    <property type="entry name" value="TGF-BETA FAMILY"/>
    <property type="match status" value="1"/>
</dbReference>
<evidence type="ECO:0000256" key="6">
    <source>
        <dbReference type="ARBA" id="ARBA00023157"/>
    </source>
</evidence>
<dbReference type="OrthoDB" id="5987191at2759"/>
<dbReference type="Proteomes" id="UP001153712">
    <property type="component" value="Chromosome 15"/>
</dbReference>
<dbReference type="InterPro" id="IPR001839">
    <property type="entry name" value="TGF-b_C"/>
</dbReference>
<dbReference type="FunFam" id="2.10.90.10:FF:000001">
    <property type="entry name" value="Bone morphogenetic protein 4"/>
    <property type="match status" value="1"/>
</dbReference>
<dbReference type="SMART" id="SM00204">
    <property type="entry name" value="TGFB"/>
    <property type="match status" value="1"/>
</dbReference>
<accession>A0A9N9TM08</accession>
<evidence type="ECO:0000256" key="2">
    <source>
        <dbReference type="ARBA" id="ARBA00006656"/>
    </source>
</evidence>
<sequence>MDFQVEMLVEVLDRKIEKQSTNDESTITSISTGGPVFVTDVKSSESAEKNVSTSFMRKRKKIHVPKFMLELYEKNKVASGRDENIDNKRPDIVKSLIPTHAEPFYGNEAYEVDRSIERNHLLVFSIPASDVDERFVSAELKILTILDFDAKTGDNFDARRILKMSLYDDSAEELLDFREIRVRHFNNSWITFDVTSPVNNILQKKNQHLLKLRLKVSAFHPKLTDSLKLSLMPVEDEDYEHDYPILILTYTSNEVRRMKQDDMGSVEKSKNGIKRKRRSIEEDYEEETNRIWDDDGNYARKSVQYKKWRRLKNSCRKRPLYVDFAEIKYDLWIVQPTGYEAYQCVGRCFYPVAEHLNPTKHAIVQALLHSVAPSKAGRTCCVPTALESISILYIDVNGVLTYRYSYKDMVVAECGCR</sequence>
<dbReference type="Pfam" id="PF00019">
    <property type="entry name" value="TGF_beta"/>
    <property type="match status" value="1"/>
</dbReference>
<evidence type="ECO:0000256" key="3">
    <source>
        <dbReference type="ARBA" id="ARBA00022525"/>
    </source>
</evidence>
<dbReference type="SUPFAM" id="SSF57501">
    <property type="entry name" value="Cystine-knot cytokines"/>
    <property type="match status" value="1"/>
</dbReference>
<evidence type="ECO:0000313" key="11">
    <source>
        <dbReference type="Proteomes" id="UP001153712"/>
    </source>
</evidence>
<dbReference type="AlphaFoldDB" id="A0A9N9TM08"/>
<proteinExistence type="inferred from homology"/>
<organism evidence="10 11">
    <name type="scientific">Phyllotreta striolata</name>
    <name type="common">Striped flea beetle</name>
    <name type="synonym">Crioceris striolata</name>
    <dbReference type="NCBI Taxonomy" id="444603"/>
    <lineage>
        <taxon>Eukaryota</taxon>
        <taxon>Metazoa</taxon>
        <taxon>Ecdysozoa</taxon>
        <taxon>Arthropoda</taxon>
        <taxon>Hexapoda</taxon>
        <taxon>Insecta</taxon>
        <taxon>Pterygota</taxon>
        <taxon>Neoptera</taxon>
        <taxon>Endopterygota</taxon>
        <taxon>Coleoptera</taxon>
        <taxon>Polyphaga</taxon>
        <taxon>Cucujiformia</taxon>
        <taxon>Chrysomeloidea</taxon>
        <taxon>Chrysomelidae</taxon>
        <taxon>Galerucinae</taxon>
        <taxon>Alticini</taxon>
        <taxon>Phyllotreta</taxon>
    </lineage>
</organism>
<keyword evidence="11" id="KW-1185">Reference proteome</keyword>
<evidence type="ECO:0000256" key="5">
    <source>
        <dbReference type="ARBA" id="ARBA00023030"/>
    </source>
</evidence>
<dbReference type="GO" id="GO:0005615">
    <property type="term" value="C:extracellular space"/>
    <property type="evidence" value="ECO:0007669"/>
    <property type="project" value="TreeGrafter"/>
</dbReference>
<dbReference type="PROSITE" id="PS00250">
    <property type="entry name" value="TGF_BETA_1"/>
    <property type="match status" value="1"/>
</dbReference>
<evidence type="ECO:0000256" key="4">
    <source>
        <dbReference type="ARBA" id="ARBA00022729"/>
    </source>
</evidence>
<reference evidence="10" key="1">
    <citation type="submission" date="2022-01" db="EMBL/GenBank/DDBJ databases">
        <authorList>
            <person name="King R."/>
        </authorList>
    </citation>
    <scope>NUCLEOTIDE SEQUENCE</scope>
</reference>
<dbReference type="Gene3D" id="2.10.90.10">
    <property type="entry name" value="Cystine-knot cytokines"/>
    <property type="match status" value="1"/>
</dbReference>
<keyword evidence="7" id="KW-0325">Glycoprotein</keyword>
<dbReference type="CDD" id="cd13767">
    <property type="entry name" value="TGF_beta_BMP9_like"/>
    <property type="match status" value="1"/>
</dbReference>
<keyword evidence="5 8" id="KW-0339">Growth factor</keyword>
<dbReference type="InterPro" id="IPR015615">
    <property type="entry name" value="TGF-beta-rel"/>
</dbReference>
<dbReference type="InterPro" id="IPR029034">
    <property type="entry name" value="Cystine-knot_cytokine"/>
</dbReference>